<dbReference type="Pfam" id="PF13715">
    <property type="entry name" value="CarbopepD_reg_2"/>
    <property type="match status" value="1"/>
</dbReference>
<comment type="subcellular location">
    <subcellularLocation>
        <location evidence="1 8">Cell outer membrane</location>
        <topology evidence="1 8">Multi-pass membrane protein</topology>
    </subcellularLocation>
</comment>
<organism evidence="13 14">
    <name type="scientific">Chitinophaga caseinilytica</name>
    <dbReference type="NCBI Taxonomy" id="2267521"/>
    <lineage>
        <taxon>Bacteria</taxon>
        <taxon>Pseudomonadati</taxon>
        <taxon>Bacteroidota</taxon>
        <taxon>Chitinophagia</taxon>
        <taxon>Chitinophagales</taxon>
        <taxon>Chitinophagaceae</taxon>
        <taxon>Chitinophaga</taxon>
    </lineage>
</organism>
<evidence type="ECO:0000256" key="1">
    <source>
        <dbReference type="ARBA" id="ARBA00004571"/>
    </source>
</evidence>
<feature type="region of interest" description="Disordered" evidence="10">
    <location>
        <begin position="514"/>
        <end position="547"/>
    </location>
</feature>
<dbReference type="Pfam" id="PF00593">
    <property type="entry name" value="TonB_dep_Rec_b-barrel"/>
    <property type="match status" value="1"/>
</dbReference>
<keyword evidence="3 8" id="KW-1134">Transmembrane beta strand</keyword>
<dbReference type="InterPro" id="IPR036942">
    <property type="entry name" value="Beta-barrel_TonB_sf"/>
</dbReference>
<evidence type="ECO:0000256" key="9">
    <source>
        <dbReference type="RuleBase" id="RU003357"/>
    </source>
</evidence>
<keyword evidence="14" id="KW-1185">Reference proteome</keyword>
<keyword evidence="13" id="KW-0675">Receptor</keyword>
<keyword evidence="4 8" id="KW-0812">Transmembrane</keyword>
<comment type="similarity">
    <text evidence="8 9">Belongs to the TonB-dependent receptor family.</text>
</comment>
<evidence type="ECO:0000256" key="6">
    <source>
        <dbReference type="ARBA" id="ARBA00023136"/>
    </source>
</evidence>
<dbReference type="Gene3D" id="2.40.170.20">
    <property type="entry name" value="TonB-dependent receptor, beta-barrel domain"/>
    <property type="match status" value="1"/>
</dbReference>
<dbReference type="Gene3D" id="2.60.40.1120">
    <property type="entry name" value="Carboxypeptidase-like, regulatory domain"/>
    <property type="match status" value="1"/>
</dbReference>
<keyword evidence="7 8" id="KW-0998">Cell outer membrane</keyword>
<feature type="domain" description="TonB-dependent receptor plug" evidence="12">
    <location>
        <begin position="96"/>
        <end position="202"/>
    </location>
</feature>
<dbReference type="Proteomes" id="UP001449657">
    <property type="component" value="Chromosome"/>
</dbReference>
<dbReference type="PROSITE" id="PS52016">
    <property type="entry name" value="TONB_DEPENDENT_REC_3"/>
    <property type="match status" value="1"/>
</dbReference>
<dbReference type="SUPFAM" id="SSF56935">
    <property type="entry name" value="Porins"/>
    <property type="match status" value="1"/>
</dbReference>
<dbReference type="InterPro" id="IPR023997">
    <property type="entry name" value="TonB-dep_OMP_SusC/RagA_CS"/>
</dbReference>
<evidence type="ECO:0000256" key="10">
    <source>
        <dbReference type="SAM" id="MobiDB-lite"/>
    </source>
</evidence>
<evidence type="ECO:0000256" key="4">
    <source>
        <dbReference type="ARBA" id="ARBA00022692"/>
    </source>
</evidence>
<dbReference type="RefSeq" id="WP_341838854.1">
    <property type="nucleotide sequence ID" value="NZ_CP149792.1"/>
</dbReference>
<dbReference type="SUPFAM" id="SSF49464">
    <property type="entry name" value="Carboxypeptidase regulatory domain-like"/>
    <property type="match status" value="1"/>
</dbReference>
<dbReference type="InterPro" id="IPR039426">
    <property type="entry name" value="TonB-dep_rcpt-like"/>
</dbReference>
<evidence type="ECO:0000313" key="13">
    <source>
        <dbReference type="EMBL" id="WZN44060.1"/>
    </source>
</evidence>
<evidence type="ECO:0000259" key="12">
    <source>
        <dbReference type="Pfam" id="PF07715"/>
    </source>
</evidence>
<evidence type="ECO:0000256" key="2">
    <source>
        <dbReference type="ARBA" id="ARBA00022448"/>
    </source>
</evidence>
<dbReference type="InterPro" id="IPR012910">
    <property type="entry name" value="Plug_dom"/>
</dbReference>
<keyword evidence="5 9" id="KW-0798">TonB box</keyword>
<dbReference type="NCBIfam" id="TIGR04056">
    <property type="entry name" value="OMP_RagA_SusC"/>
    <property type="match status" value="1"/>
</dbReference>
<proteinExistence type="inferred from homology"/>
<evidence type="ECO:0000259" key="11">
    <source>
        <dbReference type="Pfam" id="PF00593"/>
    </source>
</evidence>
<reference evidence="13 14" key="1">
    <citation type="submission" date="2024-03" db="EMBL/GenBank/DDBJ databases">
        <title>Chitinophaga caseinilytica sp. nov., a casein hydrolysing bacterium isolated from forest soil.</title>
        <authorList>
            <person name="Lee D.S."/>
            <person name="Han D.M."/>
            <person name="Baek J.H."/>
            <person name="Choi D.G."/>
            <person name="Jeon J.H."/>
            <person name="Jeon C.O."/>
        </authorList>
    </citation>
    <scope>NUCLEOTIDE SEQUENCE [LARGE SCALE GENOMIC DNA]</scope>
    <source>
        <strain evidence="13 14">KACC 19118</strain>
    </source>
</reference>
<name>A0ABZ2YY99_9BACT</name>
<dbReference type="InterPro" id="IPR008969">
    <property type="entry name" value="CarboxyPept-like_regulatory"/>
</dbReference>
<evidence type="ECO:0000256" key="8">
    <source>
        <dbReference type="PROSITE-ProRule" id="PRU01360"/>
    </source>
</evidence>
<dbReference type="InterPro" id="IPR037066">
    <property type="entry name" value="Plug_dom_sf"/>
</dbReference>
<protein>
    <submittedName>
        <fullName evidence="13">TonB-dependent receptor</fullName>
    </submittedName>
</protein>
<feature type="compositionally biased region" description="Polar residues" evidence="10">
    <location>
        <begin position="514"/>
        <end position="525"/>
    </location>
</feature>
<evidence type="ECO:0000256" key="3">
    <source>
        <dbReference type="ARBA" id="ARBA00022452"/>
    </source>
</evidence>
<dbReference type="Gene3D" id="2.170.130.10">
    <property type="entry name" value="TonB-dependent receptor, plug domain"/>
    <property type="match status" value="1"/>
</dbReference>
<dbReference type="EMBL" id="CP150096">
    <property type="protein sequence ID" value="WZN44060.1"/>
    <property type="molecule type" value="Genomic_DNA"/>
</dbReference>
<dbReference type="Pfam" id="PF07715">
    <property type="entry name" value="Plug"/>
    <property type="match status" value="1"/>
</dbReference>
<feature type="domain" description="TonB-dependent receptor-like beta-barrel" evidence="11">
    <location>
        <begin position="381"/>
        <end position="957"/>
    </location>
</feature>
<evidence type="ECO:0000256" key="5">
    <source>
        <dbReference type="ARBA" id="ARBA00023077"/>
    </source>
</evidence>
<dbReference type="InterPro" id="IPR023996">
    <property type="entry name" value="TonB-dep_OMP_SusC/RagA"/>
</dbReference>
<gene>
    <name evidence="13" type="ORF">WJU22_14250</name>
</gene>
<accession>A0ABZ2YY99</accession>
<evidence type="ECO:0000256" key="7">
    <source>
        <dbReference type="ARBA" id="ARBA00023237"/>
    </source>
</evidence>
<dbReference type="NCBIfam" id="TIGR04057">
    <property type="entry name" value="SusC_RagA_signa"/>
    <property type="match status" value="1"/>
</dbReference>
<evidence type="ECO:0000313" key="14">
    <source>
        <dbReference type="Proteomes" id="UP001449657"/>
    </source>
</evidence>
<keyword evidence="6 8" id="KW-0472">Membrane</keyword>
<sequence length="993" mass="108947">MLQQFVKITGIIKDAEGNLLVGASVSVKETHKGVATGETGEFSLDAEPGQTLIVSYVGFVTQTIKVGEAKTLTIVLEKSPNKLDDLVVVGYGMQKKVSQTGSLATVSGQELNKRPAPNVQNLLQGRVAGLDIVQSTGQPGRDNASILIRGVGSFGSSSAPLVLVDGVIGSISNLAPEDIADVTVLKDASSAAIYGARAANGVILVTTKKGRKGQSVLEYSFNIGRSTATRLPDLVYNSAQYMELRNQASIRVGQPAFYSQDKIDAYKNATDKTKYPDFNWMDYAFNPATTQNHRLGFSGGSEKTTYNFSLNYLKQDGVLDKNDYKRYNALLDFTTQVHKRVKVGANVNISHQLITEPWQTNDGLVLILYHSAPTFGPYLPDGSGRIASNAYQGESAGQRSYPAVLASGGQNTKRYNVNAQAFATVDIAKGLVYEAKGAFSYFNEDYRNRQFPTPSYYYQPDANGVYQLSDNGTPTFEGLNQTFSQSITQTFYNTLTYTTTIANDHNIQALGGYEQQSNQSPNLTGTRRGFPSNDLNELGAGSATGQTATGNTTEWALQSLFGRINYDYKSKYFLTGNIRYDGTSRVAPDTRWGLFGGVSAGWRVSEENFIKEKMPWISNLKVRGGIGNLGNQEIANYPYQDILTASQYPFGATLNQGAVLTRLVDKTLKWESTRITDIGLEFDFLNGLIGGSAGWYNKYTSGILAQRTDVPGSVGLAAPTFNAGAMENKGWELELRHNNRIGEVSYGVSALYSAYKNQVKKVVVQTPGTLEVGVPYNSYYLYDWAGVFQSQEEIDKWAKQPNSGVLRPGDLKIKDQDGNGTVGPEDRIRMSPYPEFTYSLNMFANWKGFNLTVFFQGVQGRKLLVRGWGIEPFGQGAPPPKKWLNAWTPQNPSQTLPAIYLDRANYPGVTGYNSTFFMQDASYLRLKNVYLSYSLPQRLLDRISSKGLTVYISGDNLLTSTKYEGADPERAGGGNFSQFPQLKTYTLGLNVKF</sequence>
<dbReference type="InterPro" id="IPR000531">
    <property type="entry name" value="Beta-barrel_TonB"/>
</dbReference>
<keyword evidence="2 8" id="KW-0813">Transport</keyword>